<protein>
    <recommendedName>
        <fullName evidence="4">Sulfotransferase domain-containing protein</fullName>
    </recommendedName>
</protein>
<evidence type="ECO:0000313" key="5">
    <source>
        <dbReference type="EMBL" id="CAD9505676.1"/>
    </source>
</evidence>
<dbReference type="InterPro" id="IPR027417">
    <property type="entry name" value="P-loop_NTPase"/>
</dbReference>
<name>A0A7S2I1A3_9EUKA</name>
<evidence type="ECO:0000256" key="2">
    <source>
        <dbReference type="ARBA" id="ARBA00022679"/>
    </source>
</evidence>
<feature type="region of interest" description="Disordered" evidence="3">
    <location>
        <begin position="483"/>
        <end position="505"/>
    </location>
</feature>
<dbReference type="GO" id="GO:0016799">
    <property type="term" value="F:hydrolase activity, hydrolyzing N-glycosyl compounds"/>
    <property type="evidence" value="ECO:0007669"/>
    <property type="project" value="InterPro"/>
</dbReference>
<keyword evidence="2" id="KW-0808">Transferase</keyword>
<feature type="compositionally biased region" description="Basic and acidic residues" evidence="3">
    <location>
        <begin position="489"/>
        <end position="505"/>
    </location>
</feature>
<dbReference type="Gene3D" id="3.40.50.300">
    <property type="entry name" value="P-loop containing nucleotide triphosphate hydrolases"/>
    <property type="match status" value="1"/>
</dbReference>
<evidence type="ECO:0000256" key="1">
    <source>
        <dbReference type="ARBA" id="ARBA00005771"/>
    </source>
</evidence>
<comment type="similarity">
    <text evidence="1">Belongs to the sulfotransferase 1 family.</text>
</comment>
<feature type="domain" description="Sulfotransferase" evidence="4">
    <location>
        <begin position="222"/>
        <end position="435"/>
    </location>
</feature>
<evidence type="ECO:0000256" key="3">
    <source>
        <dbReference type="SAM" id="MobiDB-lite"/>
    </source>
</evidence>
<dbReference type="GO" id="GO:0008146">
    <property type="term" value="F:sulfotransferase activity"/>
    <property type="evidence" value="ECO:0007669"/>
    <property type="project" value="InterPro"/>
</dbReference>
<dbReference type="PANTHER" id="PTHR11783">
    <property type="entry name" value="SULFOTRANSFERASE SULT"/>
    <property type="match status" value="1"/>
</dbReference>
<dbReference type="AlphaFoldDB" id="A0A7S2I1A3"/>
<organism evidence="5">
    <name type="scientific">Haptolina brevifila</name>
    <dbReference type="NCBI Taxonomy" id="156173"/>
    <lineage>
        <taxon>Eukaryota</taxon>
        <taxon>Haptista</taxon>
        <taxon>Haptophyta</taxon>
        <taxon>Prymnesiophyceae</taxon>
        <taxon>Prymnesiales</taxon>
        <taxon>Prymnesiaceae</taxon>
        <taxon>Haptolina</taxon>
    </lineage>
</organism>
<evidence type="ECO:0000259" key="4">
    <source>
        <dbReference type="Pfam" id="PF00685"/>
    </source>
</evidence>
<dbReference type="SUPFAM" id="SSF52540">
    <property type="entry name" value="P-loop containing nucleoside triphosphate hydrolases"/>
    <property type="match status" value="1"/>
</dbReference>
<reference evidence="5" key="1">
    <citation type="submission" date="2021-01" db="EMBL/GenBank/DDBJ databases">
        <authorList>
            <person name="Corre E."/>
            <person name="Pelletier E."/>
            <person name="Niang G."/>
            <person name="Scheremetjew M."/>
            <person name="Finn R."/>
            <person name="Kale V."/>
            <person name="Holt S."/>
            <person name="Cochrane G."/>
            <person name="Meng A."/>
            <person name="Brown T."/>
            <person name="Cohen L."/>
        </authorList>
    </citation>
    <scope>NUCLEOTIDE SEQUENCE</scope>
    <source>
        <strain evidence="5">UTEX LB 985</strain>
    </source>
</reference>
<accession>A0A7S2I1A3</accession>
<sequence length="505" mass="56575">MPMRANPLWFRTTFLEKTAPERLDVTDDIWPFIRGFNEYDGLTTVVAATAMLPHLFNLFFQPFKCAATDTKVIGISPEDAGIVDPEKASELLHDLMAMAFYTPRFRKGFKIEIRTSPLAESWQLALLDEPTRGQGADSWKAVVTEGPEKYSGTQCTIPVYLSRSTEGILWRLSHKLGDRERILSDVRLGLRYRKVQGVRAYPFTITQSTWEYLRKGFEVRPGDVWATGYPCAGNTLIQMVVRTLRVGGDCDAVTQHGPQAMYASGISSTLEMDVSRGKVDLAYLSKLPESCRVFTSYHTPENMPCMPTAPVEGGDRPARLLPAGIKVVHLIRDPRDSCASLFGHTVNDTGCEWDLWVESFIEGSSMPWGGWLKQNLAWWAAHQRHPDQVLWLTFEEFKEQPQKAVRRVADFLGCELSESDLEELAKATEFEPMKRRLEGLPKLRSGGMTGQLKLFSKPQLHSFDVSVIQPALAVGMRFRDTGADPTMADDAKADDAKADDTKGSV</sequence>
<dbReference type="Gene3D" id="3.90.245.10">
    <property type="entry name" value="Ribonucleoside hydrolase-like"/>
    <property type="match status" value="1"/>
</dbReference>
<dbReference type="InterPro" id="IPR036452">
    <property type="entry name" value="Ribo_hydro-like"/>
</dbReference>
<dbReference type="InterPro" id="IPR000863">
    <property type="entry name" value="Sulfotransferase_dom"/>
</dbReference>
<dbReference type="Pfam" id="PF00685">
    <property type="entry name" value="Sulfotransfer_1"/>
    <property type="match status" value="1"/>
</dbReference>
<gene>
    <name evidence="5" type="ORF">CBRE1094_LOCUS30377</name>
</gene>
<dbReference type="EMBL" id="HBGU01055626">
    <property type="protein sequence ID" value="CAD9505676.1"/>
    <property type="molecule type" value="Transcribed_RNA"/>
</dbReference>
<proteinExistence type="inferred from homology"/>